<evidence type="ECO:0000256" key="1">
    <source>
        <dbReference type="ARBA" id="ARBA00022676"/>
    </source>
</evidence>
<feature type="domain" description="Glycosyl transferase family 1" evidence="3">
    <location>
        <begin position="294"/>
        <end position="448"/>
    </location>
</feature>
<evidence type="ECO:0000313" key="5">
    <source>
        <dbReference type="Proteomes" id="UP000051036"/>
    </source>
</evidence>
<dbReference type="PANTHER" id="PTHR12526">
    <property type="entry name" value="GLYCOSYLTRANSFERASE"/>
    <property type="match status" value="1"/>
</dbReference>
<evidence type="ECO:0000313" key="4">
    <source>
        <dbReference type="EMBL" id="KRL88709.1"/>
    </source>
</evidence>
<dbReference type="STRING" id="1423763.FC46_GL001412"/>
<dbReference type="PANTHER" id="PTHR12526:SF629">
    <property type="entry name" value="TEICHURONIC ACID BIOSYNTHESIS GLYCOSYLTRANSFERASE TUAH-RELATED"/>
    <property type="match status" value="1"/>
</dbReference>
<dbReference type="SUPFAM" id="SSF53756">
    <property type="entry name" value="UDP-Glycosyltransferase/glycogen phosphorylase"/>
    <property type="match status" value="1"/>
</dbReference>
<protein>
    <submittedName>
        <fullName evidence="4">Glycosyltransferase</fullName>
    </submittedName>
</protein>
<name>A0A0R1UDA8_9LACO</name>
<keyword evidence="2 4" id="KW-0808">Transferase</keyword>
<gene>
    <name evidence="4" type="ORF">FC46_GL001412</name>
</gene>
<proteinExistence type="predicted"/>
<evidence type="ECO:0000259" key="3">
    <source>
        <dbReference type="Pfam" id="PF00534"/>
    </source>
</evidence>
<dbReference type="Proteomes" id="UP000051036">
    <property type="component" value="Unassembled WGS sequence"/>
</dbReference>
<dbReference type="InterPro" id="IPR001296">
    <property type="entry name" value="Glyco_trans_1"/>
</dbReference>
<reference evidence="4 5" key="1">
    <citation type="journal article" date="2015" name="Genome Announc.">
        <title>Expanding the biotechnology potential of lactobacilli through comparative genomics of 213 strains and associated genera.</title>
        <authorList>
            <person name="Sun Z."/>
            <person name="Harris H.M."/>
            <person name="McCann A."/>
            <person name="Guo C."/>
            <person name="Argimon S."/>
            <person name="Zhang W."/>
            <person name="Yang X."/>
            <person name="Jeffery I.B."/>
            <person name="Cooney J.C."/>
            <person name="Kagawa T.F."/>
            <person name="Liu W."/>
            <person name="Song Y."/>
            <person name="Salvetti E."/>
            <person name="Wrobel A."/>
            <person name="Rasinkangas P."/>
            <person name="Parkhill J."/>
            <person name="Rea M.C."/>
            <person name="O'Sullivan O."/>
            <person name="Ritari J."/>
            <person name="Douillard F.P."/>
            <person name="Paul Ross R."/>
            <person name="Yang R."/>
            <person name="Briner A.E."/>
            <person name="Felis G.E."/>
            <person name="de Vos W.M."/>
            <person name="Barrangou R."/>
            <person name="Klaenhammer T.R."/>
            <person name="Caufield P.W."/>
            <person name="Cui Y."/>
            <person name="Zhang H."/>
            <person name="O'Toole P.W."/>
        </authorList>
    </citation>
    <scope>NUCLEOTIDE SEQUENCE [LARGE SCALE GENOMIC DNA]</scope>
    <source>
        <strain evidence="4 5">DSM 16043</strain>
    </source>
</reference>
<dbReference type="Pfam" id="PF00534">
    <property type="entry name" value="Glycos_transf_1"/>
    <property type="match status" value="1"/>
</dbReference>
<dbReference type="GO" id="GO:0016757">
    <property type="term" value="F:glycosyltransferase activity"/>
    <property type="evidence" value="ECO:0007669"/>
    <property type="project" value="UniProtKB-KW"/>
</dbReference>
<organism evidence="4 5">
    <name type="scientific">Lactobacillus kalixensis DSM 16043</name>
    <dbReference type="NCBI Taxonomy" id="1423763"/>
    <lineage>
        <taxon>Bacteria</taxon>
        <taxon>Bacillati</taxon>
        <taxon>Bacillota</taxon>
        <taxon>Bacilli</taxon>
        <taxon>Lactobacillales</taxon>
        <taxon>Lactobacillaceae</taxon>
        <taxon>Lactobacillus</taxon>
    </lineage>
</organism>
<evidence type="ECO:0000256" key="2">
    <source>
        <dbReference type="ARBA" id="ARBA00022679"/>
    </source>
</evidence>
<dbReference type="EMBL" id="AZFM01000042">
    <property type="protein sequence ID" value="KRL88709.1"/>
    <property type="molecule type" value="Genomic_DNA"/>
</dbReference>
<dbReference type="PATRIC" id="fig|1423763.3.peg.1432"/>
<comment type="caution">
    <text evidence="4">The sequence shown here is derived from an EMBL/GenBank/DDBJ whole genome shotgun (WGS) entry which is preliminary data.</text>
</comment>
<accession>A0A0R1UDA8</accession>
<keyword evidence="1" id="KW-0328">Glycosyltransferase</keyword>
<dbReference type="AlphaFoldDB" id="A0A0R1UDA8"/>
<sequence length="474" mass="54438">MKRAKIFDELKQENKIIELEYNYFFESAHDKLKNADKVINMYHFFQKLPYKKASADQATATQLLDKTKYHIDGDTAYDNGKKVAHLVYSGERIYYVDYYDQYGFTIKRDFYDCGILSHTEFFDDNAQLILRQYYDENHQIVLSEYYRKAGDQKIISAVELLYQGQLYRFDNRDGLRGFFLDEIVKQDPQAVLYCDRTTSIVPAFEKMKLSVPRYVIFHSALTPSGNPNDELYDVYKPIANLVADGRINGLISSTKAEARDAARIYQTNHSYAIPVTYISEIKPVSYLSRKFGNIIAVARVAAIKQLDQLITAIIKLHQKYDFVELSIYGNTTDAATSQKLHQLVKEQNAEDFIHFNGYAQNLDQVYNEAQIEVLTSSSEGFAMAVLEAQAHGVPVVSYDINYGPCEIIDDGKSGQLIEPNNVKQLEYVLDQLLSKPEKLAVLSEGAYQAAQKYSFENVTEKWRDFLTQEKILDN</sequence>
<dbReference type="Gene3D" id="3.40.50.2000">
    <property type="entry name" value="Glycogen Phosphorylase B"/>
    <property type="match status" value="2"/>
</dbReference>
<keyword evidence="5" id="KW-1185">Reference proteome</keyword>